<reference evidence="3" key="1">
    <citation type="submission" date="2016-03" db="EMBL/GenBank/DDBJ databases">
        <title>Draft genome sequence of Paenibacillus glacialis DSM 22343.</title>
        <authorList>
            <person name="Shin S.-K."/>
            <person name="Yi H."/>
        </authorList>
    </citation>
    <scope>NUCLEOTIDE SEQUENCE [LARGE SCALE GENOMIC DNA]</scope>
    <source>
        <strain evidence="3">CCUG 60099</strain>
    </source>
</reference>
<protein>
    <submittedName>
        <fullName evidence="2">Uncharacterized protein</fullName>
    </submittedName>
</protein>
<proteinExistence type="predicted"/>
<evidence type="ECO:0000313" key="3">
    <source>
        <dbReference type="Proteomes" id="UP000093343"/>
    </source>
</evidence>
<name>A0ABX2XP84_9FLAO</name>
<feature type="transmembrane region" description="Helical" evidence="1">
    <location>
        <begin position="20"/>
        <end position="42"/>
    </location>
</feature>
<comment type="caution">
    <text evidence="2">The sequence shown here is derived from an EMBL/GenBank/DDBJ whole genome shotgun (WGS) entry which is preliminary data.</text>
</comment>
<gene>
    <name evidence="2" type="ORF">FLP_02940</name>
</gene>
<sequence>MKSPDNVIIRGFFLEFGVEFFATDLWIIKILVASLSGLLSFVKVLNQECKQLFENPILQFVCAFLSFHK</sequence>
<evidence type="ECO:0000313" key="2">
    <source>
        <dbReference type="EMBL" id="OCB77469.1"/>
    </source>
</evidence>
<dbReference type="EMBL" id="LVEN01000004">
    <property type="protein sequence ID" value="OCB77469.1"/>
    <property type="molecule type" value="Genomic_DNA"/>
</dbReference>
<keyword evidence="1" id="KW-0812">Transmembrane</keyword>
<keyword evidence="1" id="KW-1133">Transmembrane helix</keyword>
<accession>A0ABX2XP84</accession>
<organism evidence="2 3">
    <name type="scientific">Flavobacterium piscis</name>
    <dbReference type="NCBI Taxonomy" id="1114874"/>
    <lineage>
        <taxon>Bacteria</taxon>
        <taxon>Pseudomonadati</taxon>
        <taxon>Bacteroidota</taxon>
        <taxon>Flavobacteriia</taxon>
        <taxon>Flavobacteriales</taxon>
        <taxon>Flavobacteriaceae</taxon>
        <taxon>Flavobacterium</taxon>
    </lineage>
</organism>
<dbReference type="Proteomes" id="UP000093343">
    <property type="component" value="Unassembled WGS sequence"/>
</dbReference>
<keyword evidence="3" id="KW-1185">Reference proteome</keyword>
<evidence type="ECO:0000256" key="1">
    <source>
        <dbReference type="SAM" id="Phobius"/>
    </source>
</evidence>
<keyword evidence="1" id="KW-0472">Membrane</keyword>